<dbReference type="EMBL" id="CAXLJL010000002">
    <property type="protein sequence ID" value="CAL5129647.1"/>
    <property type="molecule type" value="Genomic_DNA"/>
</dbReference>
<evidence type="ECO:0000313" key="2">
    <source>
        <dbReference type="Proteomes" id="UP001497525"/>
    </source>
</evidence>
<comment type="caution">
    <text evidence="1">The sequence shown here is derived from an EMBL/GenBank/DDBJ whole genome shotgun (WGS) entry which is preliminary data.</text>
</comment>
<evidence type="ECO:0000313" key="1">
    <source>
        <dbReference type="EMBL" id="CAL5129647.1"/>
    </source>
</evidence>
<protein>
    <submittedName>
        <fullName evidence="1">Uncharacterized protein</fullName>
    </submittedName>
</protein>
<name>A0AAV2T0L6_CALDB</name>
<accession>A0AAV2T0L6</accession>
<sequence>MCSKRAPQDGGVCIPTICLDSMNDSCSSSDHFIAGSDGESQPMIHHGFHGLENPSFGVNVSHFLSWLSYFGMHRKFVTSAVLLSQCDPGFRHALGLLVQSVDGAESFDDLVSKANDPSTWFLEFFHIALYLNLE</sequence>
<dbReference type="Proteomes" id="UP001497525">
    <property type="component" value="Unassembled WGS sequence"/>
</dbReference>
<organism evidence="1 2">
    <name type="scientific">Calicophoron daubneyi</name>
    <name type="common">Rumen fluke</name>
    <name type="synonym">Paramphistomum daubneyi</name>
    <dbReference type="NCBI Taxonomy" id="300641"/>
    <lineage>
        <taxon>Eukaryota</taxon>
        <taxon>Metazoa</taxon>
        <taxon>Spiralia</taxon>
        <taxon>Lophotrochozoa</taxon>
        <taxon>Platyhelminthes</taxon>
        <taxon>Trematoda</taxon>
        <taxon>Digenea</taxon>
        <taxon>Plagiorchiida</taxon>
        <taxon>Pronocephalata</taxon>
        <taxon>Paramphistomoidea</taxon>
        <taxon>Paramphistomidae</taxon>
        <taxon>Calicophoron</taxon>
    </lineage>
</organism>
<proteinExistence type="predicted"/>
<gene>
    <name evidence="1" type="ORF">CDAUBV1_LOCUS670</name>
</gene>
<reference evidence="1" key="1">
    <citation type="submission" date="2024-06" db="EMBL/GenBank/DDBJ databases">
        <authorList>
            <person name="Liu X."/>
            <person name="Lenzi L."/>
            <person name="Haldenby T S."/>
            <person name="Uol C."/>
        </authorList>
    </citation>
    <scope>NUCLEOTIDE SEQUENCE</scope>
</reference>
<dbReference type="AlphaFoldDB" id="A0AAV2T0L6"/>